<protein>
    <submittedName>
        <fullName evidence="8">Permeability factor 2-like</fullName>
    </submittedName>
</protein>
<keyword evidence="4" id="KW-0964">Secreted</keyword>
<dbReference type="SMART" id="SM00199">
    <property type="entry name" value="SCY"/>
    <property type="match status" value="1"/>
</dbReference>
<dbReference type="Ensembl" id="ENSPKIT00000019606.1">
    <property type="protein sequence ID" value="ENSPKIP00000038612.1"/>
    <property type="gene ID" value="ENSPKIG00000016310.1"/>
</dbReference>
<dbReference type="GO" id="GO:0006952">
    <property type="term" value="P:defense response"/>
    <property type="evidence" value="ECO:0007669"/>
    <property type="project" value="InterPro"/>
</dbReference>
<dbReference type="GeneTree" id="ENSGT00940000160757"/>
<dbReference type="InterPro" id="IPR039809">
    <property type="entry name" value="Chemokine_b/g/d"/>
</dbReference>
<dbReference type="Proteomes" id="UP000261540">
    <property type="component" value="Unplaced"/>
</dbReference>
<keyword evidence="3" id="KW-0202">Cytokine</keyword>
<dbReference type="SUPFAM" id="SSF54117">
    <property type="entry name" value="Interleukin 8-like chemokines"/>
    <property type="match status" value="1"/>
</dbReference>
<evidence type="ECO:0000256" key="1">
    <source>
        <dbReference type="ARBA" id="ARBA00004613"/>
    </source>
</evidence>
<evidence type="ECO:0000256" key="3">
    <source>
        <dbReference type="ARBA" id="ARBA00022514"/>
    </source>
</evidence>
<sequence>MNCRLVVAVFTVLLTALTITEGMSMRGLGMELRCRCIQTESQRIGRLIESVEIFPPSQHCKDTEIIATLKETGQEICLDPNAPWVKKTIERILANKKP</sequence>
<evidence type="ECO:0000256" key="2">
    <source>
        <dbReference type="ARBA" id="ARBA00010665"/>
    </source>
</evidence>
<keyword evidence="6" id="KW-0732">Signal</keyword>
<keyword evidence="9" id="KW-1185">Reference proteome</keyword>
<dbReference type="PRINTS" id="PR00436">
    <property type="entry name" value="INTERLEUKIN8"/>
</dbReference>
<dbReference type="GO" id="GO:0008009">
    <property type="term" value="F:chemokine activity"/>
    <property type="evidence" value="ECO:0007669"/>
    <property type="project" value="InterPro"/>
</dbReference>
<feature type="chain" id="PRO_5036497347" evidence="6">
    <location>
        <begin position="23"/>
        <end position="98"/>
    </location>
</feature>
<comment type="function">
    <text evidence="5">Ligand for cxcr3.2. Chemotactic for macrophages.</text>
</comment>
<dbReference type="InterPro" id="IPR001811">
    <property type="entry name" value="Chemokine_IL8-like_dom"/>
</dbReference>
<dbReference type="FunFam" id="2.40.50.40:FF:000004">
    <property type="entry name" value="C-X-C motif chemokine"/>
    <property type="match status" value="1"/>
</dbReference>
<dbReference type="InterPro" id="IPR001089">
    <property type="entry name" value="Chemokine_CXC"/>
</dbReference>
<comment type="subcellular location">
    <subcellularLocation>
        <location evidence="1">Secreted</location>
    </subcellularLocation>
</comment>
<accession>A0A3B3T628</accession>
<dbReference type="CDD" id="cd00273">
    <property type="entry name" value="Chemokine_CXC"/>
    <property type="match status" value="1"/>
</dbReference>
<dbReference type="PRINTS" id="PR00437">
    <property type="entry name" value="SMALLCYTKCXC"/>
</dbReference>
<dbReference type="InterPro" id="IPR036048">
    <property type="entry name" value="Interleukin_8-like_sf"/>
</dbReference>
<proteinExistence type="inferred from homology"/>
<dbReference type="InterPro" id="IPR033899">
    <property type="entry name" value="CXC_Chemokine_domain"/>
</dbReference>
<dbReference type="GO" id="GO:0006955">
    <property type="term" value="P:immune response"/>
    <property type="evidence" value="ECO:0007669"/>
    <property type="project" value="InterPro"/>
</dbReference>
<evidence type="ECO:0000259" key="7">
    <source>
        <dbReference type="SMART" id="SM00199"/>
    </source>
</evidence>
<dbReference type="OrthoDB" id="9937393at2759"/>
<organism evidence="8 9">
    <name type="scientific">Paramormyrops kingsleyae</name>
    <dbReference type="NCBI Taxonomy" id="1676925"/>
    <lineage>
        <taxon>Eukaryota</taxon>
        <taxon>Metazoa</taxon>
        <taxon>Chordata</taxon>
        <taxon>Craniata</taxon>
        <taxon>Vertebrata</taxon>
        <taxon>Euteleostomi</taxon>
        <taxon>Actinopterygii</taxon>
        <taxon>Neopterygii</taxon>
        <taxon>Teleostei</taxon>
        <taxon>Osteoglossocephala</taxon>
        <taxon>Osteoglossomorpha</taxon>
        <taxon>Osteoglossiformes</taxon>
        <taxon>Mormyridae</taxon>
        <taxon>Paramormyrops</taxon>
    </lineage>
</organism>
<reference evidence="8" key="2">
    <citation type="submission" date="2025-09" db="UniProtKB">
        <authorList>
            <consortium name="Ensembl"/>
        </authorList>
    </citation>
    <scope>IDENTIFICATION</scope>
</reference>
<evidence type="ECO:0000256" key="4">
    <source>
        <dbReference type="ARBA" id="ARBA00022525"/>
    </source>
</evidence>
<evidence type="ECO:0000256" key="6">
    <source>
        <dbReference type="SAM" id="SignalP"/>
    </source>
</evidence>
<comment type="similarity">
    <text evidence="2">Belongs to the intercrine alpha (chemokine CxC) family.</text>
</comment>
<dbReference type="GO" id="GO:0042056">
    <property type="term" value="F:chemoattractant activity"/>
    <property type="evidence" value="ECO:0007669"/>
    <property type="project" value="UniProtKB-ARBA"/>
</dbReference>
<dbReference type="PANTHER" id="PTHR12015:SF198">
    <property type="entry name" value="PLATELET BASIC PROTEIN"/>
    <property type="match status" value="1"/>
</dbReference>
<dbReference type="Gene3D" id="2.40.50.40">
    <property type="match status" value="1"/>
</dbReference>
<dbReference type="PANTHER" id="PTHR12015">
    <property type="entry name" value="SMALL INDUCIBLE CYTOKINE A"/>
    <property type="match status" value="1"/>
</dbReference>
<dbReference type="GO" id="GO:0005615">
    <property type="term" value="C:extracellular space"/>
    <property type="evidence" value="ECO:0007669"/>
    <property type="project" value="UniProtKB-KW"/>
</dbReference>
<dbReference type="Pfam" id="PF00048">
    <property type="entry name" value="IL8"/>
    <property type="match status" value="1"/>
</dbReference>
<reference evidence="8" key="1">
    <citation type="submission" date="2025-08" db="UniProtKB">
        <authorList>
            <consortium name="Ensembl"/>
        </authorList>
    </citation>
    <scope>IDENTIFICATION</scope>
</reference>
<feature type="signal peptide" evidence="6">
    <location>
        <begin position="1"/>
        <end position="22"/>
    </location>
</feature>
<feature type="domain" description="Chemokine interleukin-8-like" evidence="7">
    <location>
        <begin position="31"/>
        <end position="92"/>
    </location>
</feature>
<evidence type="ECO:0000313" key="9">
    <source>
        <dbReference type="Proteomes" id="UP000261540"/>
    </source>
</evidence>
<dbReference type="AlphaFoldDB" id="A0A3B3T628"/>
<name>A0A3B3T628_9TELE</name>
<evidence type="ECO:0000313" key="8">
    <source>
        <dbReference type="Ensembl" id="ENSPKIP00000038612.1"/>
    </source>
</evidence>
<dbReference type="STRING" id="1676925.ENSPKIP00000038612"/>
<evidence type="ECO:0000256" key="5">
    <source>
        <dbReference type="ARBA" id="ARBA00054901"/>
    </source>
</evidence>